<dbReference type="GO" id="GO:0061630">
    <property type="term" value="F:ubiquitin protein ligase activity"/>
    <property type="evidence" value="ECO:0007669"/>
    <property type="project" value="InterPro"/>
</dbReference>
<comment type="subcellular location">
    <subcellularLocation>
        <location evidence="1">Membrane</location>
        <topology evidence="1">Multi-pass membrane protein</topology>
    </subcellularLocation>
</comment>
<dbReference type="InterPro" id="IPR017907">
    <property type="entry name" value="Znf_RING_CS"/>
</dbReference>
<dbReference type="GO" id="GO:0016020">
    <property type="term" value="C:membrane"/>
    <property type="evidence" value="ECO:0007669"/>
    <property type="project" value="UniProtKB-SubCell"/>
</dbReference>
<dbReference type="PROSITE" id="PS00518">
    <property type="entry name" value="ZF_RING_1"/>
    <property type="match status" value="1"/>
</dbReference>
<evidence type="ECO:0000256" key="5">
    <source>
        <dbReference type="ARBA" id="ARBA00022786"/>
    </source>
</evidence>
<keyword evidence="6" id="KW-0862">Zinc</keyword>
<evidence type="ECO:0000259" key="12">
    <source>
        <dbReference type="PROSITE" id="PS50089"/>
    </source>
</evidence>
<keyword evidence="14" id="KW-1185">Reference proteome</keyword>
<sequence>MERIGVSDDTTNSDAFVSDNLASLNPLSQSSRVTSRRTTSSSSSFPLIRFLQAPVTTVLEYSGVLRPRSNNDYHESESLIHRHDTRSSSSDSDTPASSNGDNGEVSIRIIGAADREQEHGGEPVAVNAGDGGGGGGETADSGGNGESGSQSDSSYQQRYDMQHVSRWIEQILPFSLLLLIVFIRQHLQGFFVTIYVTAFIYKSNDILRKQTALKGERRLYVLGGYFVVFVLHVIGVYWWYQNDDLCYPLFMVPPRAIPPFWHAIFTIIVNDTMVRQATMAFKLVLLMYYRNGKGHNFRRQGQMLTLVEYALLLYRAFLPAPVWYRFFLNKEYGSLFSSLITGLYLTFKLTSIVEKVRSLWTAFKALSRKEVHYGSYATPEQVIEAGDLCAICQEKMQAPVLLRCKHIFCEDCVSEWFERERTCPLCRSVVKPADIRSFADGSTSLFFQWF</sequence>
<keyword evidence="8 11" id="KW-0472">Membrane</keyword>
<evidence type="ECO:0000256" key="4">
    <source>
        <dbReference type="ARBA" id="ARBA00022771"/>
    </source>
</evidence>
<evidence type="ECO:0000256" key="10">
    <source>
        <dbReference type="SAM" id="MobiDB-lite"/>
    </source>
</evidence>
<dbReference type="SMART" id="SM00184">
    <property type="entry name" value="RING"/>
    <property type="match status" value="1"/>
</dbReference>
<dbReference type="Proteomes" id="UP001408789">
    <property type="component" value="Unassembled WGS sequence"/>
</dbReference>
<feature type="transmembrane region" description="Helical" evidence="11">
    <location>
        <begin position="260"/>
        <end position="285"/>
    </location>
</feature>
<comment type="caution">
    <text evidence="13">The sequence shown here is derived from an EMBL/GenBank/DDBJ whole genome shotgun (WGS) entry which is preliminary data.</text>
</comment>
<dbReference type="PROSITE" id="PS50089">
    <property type="entry name" value="ZF_RING_2"/>
    <property type="match status" value="1"/>
</dbReference>
<dbReference type="GO" id="GO:1904294">
    <property type="term" value="P:positive regulation of ERAD pathway"/>
    <property type="evidence" value="ECO:0007669"/>
    <property type="project" value="InterPro"/>
</dbReference>
<reference evidence="13 14" key="1">
    <citation type="submission" date="2024-04" db="EMBL/GenBank/DDBJ databases">
        <title>The reference genome of an endangered Asteraceae, Deinandra increscens subsp. villosa, native to the Central Coast of California.</title>
        <authorList>
            <person name="Guilliams M."/>
            <person name="Hasenstab-Lehman K."/>
            <person name="Meyer R."/>
            <person name="Mcevoy S."/>
        </authorList>
    </citation>
    <scope>NUCLEOTIDE SEQUENCE [LARGE SCALE GENOMIC DNA]</scope>
    <source>
        <tissue evidence="13">Leaf</tissue>
    </source>
</reference>
<gene>
    <name evidence="13" type="ORF">SSX86_020403</name>
</gene>
<keyword evidence="2 11" id="KW-0812">Transmembrane</keyword>
<protein>
    <recommendedName>
        <fullName evidence="12">RING-type domain-containing protein</fullName>
    </recommendedName>
</protein>
<dbReference type="InterPro" id="IPR001841">
    <property type="entry name" value="Znf_RING"/>
</dbReference>
<evidence type="ECO:0000256" key="1">
    <source>
        <dbReference type="ARBA" id="ARBA00004141"/>
    </source>
</evidence>
<keyword evidence="3" id="KW-0479">Metal-binding</keyword>
<dbReference type="SUPFAM" id="SSF57850">
    <property type="entry name" value="RING/U-box"/>
    <property type="match status" value="1"/>
</dbReference>
<evidence type="ECO:0000256" key="8">
    <source>
        <dbReference type="ARBA" id="ARBA00023136"/>
    </source>
</evidence>
<feature type="compositionally biased region" description="Gly residues" evidence="10">
    <location>
        <begin position="129"/>
        <end position="146"/>
    </location>
</feature>
<dbReference type="EMBL" id="JBCNJP010000020">
    <property type="protein sequence ID" value="KAK9059699.1"/>
    <property type="molecule type" value="Genomic_DNA"/>
</dbReference>
<feature type="transmembrane region" description="Helical" evidence="11">
    <location>
        <begin position="306"/>
        <end position="326"/>
    </location>
</feature>
<dbReference type="GO" id="GO:0008270">
    <property type="term" value="F:zinc ion binding"/>
    <property type="evidence" value="ECO:0007669"/>
    <property type="project" value="UniProtKB-KW"/>
</dbReference>
<evidence type="ECO:0000256" key="7">
    <source>
        <dbReference type="ARBA" id="ARBA00022989"/>
    </source>
</evidence>
<dbReference type="InterPro" id="IPR013083">
    <property type="entry name" value="Znf_RING/FYVE/PHD"/>
</dbReference>
<keyword evidence="7 11" id="KW-1133">Transmembrane helix</keyword>
<dbReference type="InterPro" id="IPR044235">
    <property type="entry name" value="RNFT1/2"/>
</dbReference>
<feature type="transmembrane region" description="Helical" evidence="11">
    <location>
        <begin position="219"/>
        <end position="240"/>
    </location>
</feature>
<feature type="region of interest" description="Disordered" evidence="10">
    <location>
        <begin position="67"/>
        <end position="155"/>
    </location>
</feature>
<evidence type="ECO:0000256" key="11">
    <source>
        <dbReference type="SAM" id="Phobius"/>
    </source>
</evidence>
<proteinExistence type="predicted"/>
<name>A0AAP0GTF4_9ASTR</name>
<dbReference type="PANTHER" id="PTHR15860:SF22">
    <property type="entry name" value="RING_U-BOX SUPERFAMILY PROTEIN-RELATED"/>
    <property type="match status" value="1"/>
</dbReference>
<evidence type="ECO:0000256" key="3">
    <source>
        <dbReference type="ARBA" id="ARBA00022723"/>
    </source>
</evidence>
<evidence type="ECO:0000313" key="13">
    <source>
        <dbReference type="EMBL" id="KAK9059699.1"/>
    </source>
</evidence>
<dbReference type="PANTHER" id="PTHR15860">
    <property type="entry name" value="UNCHARACTERIZED RING FINGER-CONTAINING PROTEIN"/>
    <property type="match status" value="1"/>
</dbReference>
<dbReference type="Pfam" id="PF13639">
    <property type="entry name" value="zf-RING_2"/>
    <property type="match status" value="1"/>
</dbReference>
<evidence type="ECO:0000256" key="2">
    <source>
        <dbReference type="ARBA" id="ARBA00022692"/>
    </source>
</evidence>
<organism evidence="13 14">
    <name type="scientific">Deinandra increscens subsp. villosa</name>
    <dbReference type="NCBI Taxonomy" id="3103831"/>
    <lineage>
        <taxon>Eukaryota</taxon>
        <taxon>Viridiplantae</taxon>
        <taxon>Streptophyta</taxon>
        <taxon>Embryophyta</taxon>
        <taxon>Tracheophyta</taxon>
        <taxon>Spermatophyta</taxon>
        <taxon>Magnoliopsida</taxon>
        <taxon>eudicotyledons</taxon>
        <taxon>Gunneridae</taxon>
        <taxon>Pentapetalae</taxon>
        <taxon>asterids</taxon>
        <taxon>campanulids</taxon>
        <taxon>Asterales</taxon>
        <taxon>Asteraceae</taxon>
        <taxon>Asteroideae</taxon>
        <taxon>Heliantheae alliance</taxon>
        <taxon>Madieae</taxon>
        <taxon>Madiinae</taxon>
        <taxon>Deinandra</taxon>
    </lineage>
</organism>
<dbReference type="Gene3D" id="3.30.40.10">
    <property type="entry name" value="Zinc/RING finger domain, C3HC4 (zinc finger)"/>
    <property type="match status" value="1"/>
</dbReference>
<feature type="domain" description="RING-type" evidence="12">
    <location>
        <begin position="389"/>
        <end position="427"/>
    </location>
</feature>
<dbReference type="AlphaFoldDB" id="A0AAP0GTF4"/>
<dbReference type="CDD" id="cd16532">
    <property type="entry name" value="RING-HC_RNFT1-like"/>
    <property type="match status" value="1"/>
</dbReference>
<keyword evidence="5" id="KW-0833">Ubl conjugation pathway</keyword>
<accession>A0AAP0GTF4</accession>
<evidence type="ECO:0000256" key="6">
    <source>
        <dbReference type="ARBA" id="ARBA00022833"/>
    </source>
</evidence>
<feature type="compositionally biased region" description="Basic and acidic residues" evidence="10">
    <location>
        <begin position="69"/>
        <end position="86"/>
    </location>
</feature>
<evidence type="ECO:0000256" key="9">
    <source>
        <dbReference type="PROSITE-ProRule" id="PRU00175"/>
    </source>
</evidence>
<evidence type="ECO:0000313" key="14">
    <source>
        <dbReference type="Proteomes" id="UP001408789"/>
    </source>
</evidence>
<keyword evidence="4 9" id="KW-0863">Zinc-finger</keyword>